<feature type="signal peptide" evidence="5">
    <location>
        <begin position="1"/>
        <end position="24"/>
    </location>
</feature>
<dbReference type="InterPro" id="IPR036318">
    <property type="entry name" value="FAD-bd_PCMH-like_sf"/>
</dbReference>
<dbReference type="GO" id="GO:0016491">
    <property type="term" value="F:oxidoreductase activity"/>
    <property type="evidence" value="ECO:0007669"/>
    <property type="project" value="UniProtKB-KW"/>
</dbReference>
<protein>
    <submittedName>
        <fullName evidence="7">FAD linked oxidase</fullName>
    </submittedName>
</protein>
<dbReference type="InterPro" id="IPR016169">
    <property type="entry name" value="FAD-bd_PCMH_sub2"/>
</dbReference>
<dbReference type="EMBL" id="WWBZ02000022">
    <property type="protein sequence ID" value="KAF4307450.1"/>
    <property type="molecule type" value="Genomic_DNA"/>
</dbReference>
<dbReference type="GO" id="GO:0071949">
    <property type="term" value="F:FAD binding"/>
    <property type="evidence" value="ECO:0007669"/>
    <property type="project" value="InterPro"/>
</dbReference>
<feature type="domain" description="FAD-binding PCMH-type" evidence="6">
    <location>
        <begin position="59"/>
        <end position="229"/>
    </location>
</feature>
<dbReference type="PROSITE" id="PS51387">
    <property type="entry name" value="FAD_PCMH"/>
    <property type="match status" value="1"/>
</dbReference>
<evidence type="ECO:0000256" key="1">
    <source>
        <dbReference type="ARBA" id="ARBA00005466"/>
    </source>
</evidence>
<evidence type="ECO:0000256" key="4">
    <source>
        <dbReference type="ARBA" id="ARBA00023002"/>
    </source>
</evidence>
<dbReference type="Proteomes" id="UP000572817">
    <property type="component" value="Unassembled WGS sequence"/>
</dbReference>
<dbReference type="PANTHER" id="PTHR42973">
    <property type="entry name" value="BINDING OXIDOREDUCTASE, PUTATIVE (AFU_ORTHOLOGUE AFUA_1G17690)-RELATED"/>
    <property type="match status" value="1"/>
</dbReference>
<sequence length="469" mass="51613">MRSIVSSAAFALITASLLVKAAQTQQCCDLLAQRYPDHVFTRNTSTWTAENHDFWSVTEFRDPSCVFLPDSAESVADAVALFSKNECKFAVKGGGHSAIPQAANIDDGILVPMEAINGTDINFENNHIRVGAGAKLVDVYRALDPHNLTAVIGRFGGIGMGLAVGAGISYLSNSEGLAVDNVINYEVILANGSIVNANASCHADLFWALKGGNNNFGVVVDVVYDYHVRQAVDDVHTHVIPQFGFNGTTNETIGLTPVMYNRPVDELPDILKPWIEVNYTDTTLKKQQYSNLASELHAAVTDGLVQEQRVFTVYADAQLYQDLWWNYRVWLQKFRDVEGLYGLHDNMPITPRQVVRVEKGTNALGLDTNPGNRTLGIIYYAVTFKNIEDAERVLPAHDEFVKSQQELAASRGLLHPYIMLTYSGWNQPAISSYGAENVAKLKEIAARYDPTSVFQRLVPGGQKLPTEDA</sequence>
<comment type="similarity">
    <text evidence="1">Belongs to the oxygen-dependent FAD-linked oxidoreductase family.</text>
</comment>
<keyword evidence="2" id="KW-0285">Flavoprotein</keyword>
<keyword evidence="5" id="KW-0732">Signal</keyword>
<dbReference type="Pfam" id="PF01565">
    <property type="entry name" value="FAD_binding_4"/>
    <property type="match status" value="1"/>
</dbReference>
<comment type="caution">
    <text evidence="7">The sequence shown here is derived from an EMBL/GenBank/DDBJ whole genome shotgun (WGS) entry which is preliminary data.</text>
</comment>
<dbReference type="AlphaFoldDB" id="A0A8H4N396"/>
<keyword evidence="4" id="KW-0560">Oxidoreductase</keyword>
<evidence type="ECO:0000256" key="3">
    <source>
        <dbReference type="ARBA" id="ARBA00022827"/>
    </source>
</evidence>
<keyword evidence="3" id="KW-0274">FAD</keyword>
<dbReference type="InterPro" id="IPR006094">
    <property type="entry name" value="Oxid_FAD_bind_N"/>
</dbReference>
<dbReference type="InterPro" id="IPR050416">
    <property type="entry name" value="FAD-linked_Oxidoreductase"/>
</dbReference>
<gene>
    <name evidence="7" type="ORF">GTA08_BOTSDO03534</name>
</gene>
<evidence type="ECO:0000256" key="5">
    <source>
        <dbReference type="SAM" id="SignalP"/>
    </source>
</evidence>
<dbReference type="Gene3D" id="3.30.465.10">
    <property type="match status" value="1"/>
</dbReference>
<accession>A0A8H4N396</accession>
<evidence type="ECO:0000259" key="6">
    <source>
        <dbReference type="PROSITE" id="PS51387"/>
    </source>
</evidence>
<dbReference type="SUPFAM" id="SSF56176">
    <property type="entry name" value="FAD-binding/transporter-associated domain-like"/>
    <property type="match status" value="1"/>
</dbReference>
<evidence type="ECO:0000313" key="8">
    <source>
        <dbReference type="Proteomes" id="UP000572817"/>
    </source>
</evidence>
<proteinExistence type="inferred from homology"/>
<dbReference type="OrthoDB" id="2151789at2759"/>
<dbReference type="InterPro" id="IPR016166">
    <property type="entry name" value="FAD-bd_PCMH"/>
</dbReference>
<reference evidence="7" key="1">
    <citation type="submission" date="2020-04" db="EMBL/GenBank/DDBJ databases">
        <title>Genome Assembly and Annotation of Botryosphaeria dothidea sdau 11-99, a Latent Pathogen of Apple Fruit Ring Rot in China.</title>
        <authorList>
            <person name="Yu C."/>
            <person name="Diao Y."/>
            <person name="Lu Q."/>
            <person name="Zhao J."/>
            <person name="Cui S."/>
            <person name="Peng C."/>
            <person name="He B."/>
            <person name="Liu H."/>
        </authorList>
    </citation>
    <scope>NUCLEOTIDE SEQUENCE [LARGE SCALE GENOMIC DNA]</scope>
    <source>
        <strain evidence="7">Sdau11-99</strain>
    </source>
</reference>
<evidence type="ECO:0000313" key="7">
    <source>
        <dbReference type="EMBL" id="KAF4307450.1"/>
    </source>
</evidence>
<dbReference type="PANTHER" id="PTHR42973:SF53">
    <property type="entry name" value="FAD-BINDING PCMH-TYPE DOMAIN-CONTAINING PROTEIN-RELATED"/>
    <property type="match status" value="1"/>
</dbReference>
<feature type="chain" id="PRO_5034348295" evidence="5">
    <location>
        <begin position="25"/>
        <end position="469"/>
    </location>
</feature>
<keyword evidence="8" id="KW-1185">Reference proteome</keyword>
<name>A0A8H4N396_9PEZI</name>
<organism evidence="7 8">
    <name type="scientific">Botryosphaeria dothidea</name>
    <dbReference type="NCBI Taxonomy" id="55169"/>
    <lineage>
        <taxon>Eukaryota</taxon>
        <taxon>Fungi</taxon>
        <taxon>Dikarya</taxon>
        <taxon>Ascomycota</taxon>
        <taxon>Pezizomycotina</taxon>
        <taxon>Dothideomycetes</taxon>
        <taxon>Dothideomycetes incertae sedis</taxon>
        <taxon>Botryosphaeriales</taxon>
        <taxon>Botryosphaeriaceae</taxon>
        <taxon>Botryosphaeria</taxon>
    </lineage>
</organism>
<evidence type="ECO:0000256" key="2">
    <source>
        <dbReference type="ARBA" id="ARBA00022630"/>
    </source>
</evidence>